<dbReference type="CDD" id="cd06960">
    <property type="entry name" value="NR_DBD_HNF4A"/>
    <property type="match status" value="1"/>
</dbReference>
<evidence type="ECO:0000256" key="1">
    <source>
        <dbReference type="ARBA" id="ARBA00004123"/>
    </source>
</evidence>
<dbReference type="PRINTS" id="PR00398">
    <property type="entry name" value="STRDHORMONER"/>
</dbReference>
<evidence type="ECO:0008006" key="16">
    <source>
        <dbReference type="Google" id="ProtNLM"/>
    </source>
</evidence>
<gene>
    <name evidence="14" type="ORF">WR25_24794</name>
</gene>
<evidence type="ECO:0000256" key="2">
    <source>
        <dbReference type="ARBA" id="ARBA00005993"/>
    </source>
</evidence>
<keyword evidence="15" id="KW-1185">Reference proteome</keyword>
<dbReference type="Pfam" id="PF00104">
    <property type="entry name" value="Hormone_recep"/>
    <property type="match status" value="1"/>
</dbReference>
<evidence type="ECO:0000256" key="11">
    <source>
        <dbReference type="SAM" id="MobiDB-lite"/>
    </source>
</evidence>
<dbReference type="SUPFAM" id="SSF48508">
    <property type="entry name" value="Nuclear receptor ligand-binding domain"/>
    <property type="match status" value="1"/>
</dbReference>
<evidence type="ECO:0000256" key="5">
    <source>
        <dbReference type="ARBA" id="ARBA00022833"/>
    </source>
</evidence>
<keyword evidence="7" id="KW-0238">DNA-binding</keyword>
<evidence type="ECO:0000313" key="15">
    <source>
        <dbReference type="Proteomes" id="UP000218231"/>
    </source>
</evidence>
<keyword evidence="4" id="KW-0863">Zinc-finger</keyword>
<evidence type="ECO:0000256" key="7">
    <source>
        <dbReference type="ARBA" id="ARBA00023125"/>
    </source>
</evidence>
<dbReference type="PROSITE" id="PS00031">
    <property type="entry name" value="NUCLEAR_REC_DBD_1"/>
    <property type="match status" value="1"/>
</dbReference>
<dbReference type="PROSITE" id="PS51030">
    <property type="entry name" value="NUCLEAR_REC_DBD_2"/>
    <property type="match status" value="1"/>
</dbReference>
<dbReference type="PRINTS" id="PR00047">
    <property type="entry name" value="STROIDFINGER"/>
</dbReference>
<dbReference type="PROSITE" id="PS51843">
    <property type="entry name" value="NR_LBD"/>
    <property type="match status" value="1"/>
</dbReference>
<dbReference type="InterPro" id="IPR000536">
    <property type="entry name" value="Nucl_hrmn_rcpt_lig-bd"/>
</dbReference>
<keyword evidence="8" id="KW-0804">Transcription</keyword>
<evidence type="ECO:0000256" key="4">
    <source>
        <dbReference type="ARBA" id="ARBA00022771"/>
    </source>
</evidence>
<dbReference type="GO" id="GO:0005634">
    <property type="term" value="C:nucleus"/>
    <property type="evidence" value="ECO:0007669"/>
    <property type="project" value="UniProtKB-SubCell"/>
</dbReference>
<dbReference type="Gene3D" id="1.10.565.10">
    <property type="entry name" value="Retinoid X Receptor"/>
    <property type="match status" value="1"/>
</dbReference>
<dbReference type="SUPFAM" id="SSF57716">
    <property type="entry name" value="Glucocorticoid receptor-like (DNA-binding domain)"/>
    <property type="match status" value="1"/>
</dbReference>
<keyword evidence="9" id="KW-0675">Receptor</keyword>
<dbReference type="AlphaFoldDB" id="A0A2A2KS53"/>
<evidence type="ECO:0000256" key="3">
    <source>
        <dbReference type="ARBA" id="ARBA00022723"/>
    </source>
</evidence>
<name>A0A2A2KS53_9BILA</name>
<keyword evidence="10" id="KW-0539">Nucleus</keyword>
<dbReference type="Pfam" id="PF00105">
    <property type="entry name" value="zf-C4"/>
    <property type="match status" value="1"/>
</dbReference>
<evidence type="ECO:0000313" key="14">
    <source>
        <dbReference type="EMBL" id="PAV76633.1"/>
    </source>
</evidence>
<dbReference type="Gene3D" id="3.30.50.10">
    <property type="entry name" value="Erythroid Transcription Factor GATA-1, subunit A"/>
    <property type="match status" value="1"/>
</dbReference>
<dbReference type="SMART" id="SM00399">
    <property type="entry name" value="ZnF_C4"/>
    <property type="match status" value="1"/>
</dbReference>
<reference evidence="14 15" key="1">
    <citation type="journal article" date="2017" name="Curr. Biol.">
        <title>Genome architecture and evolution of a unichromosomal asexual nematode.</title>
        <authorList>
            <person name="Fradin H."/>
            <person name="Zegar C."/>
            <person name="Gutwein M."/>
            <person name="Lucas J."/>
            <person name="Kovtun M."/>
            <person name="Corcoran D."/>
            <person name="Baugh L.R."/>
            <person name="Kiontke K."/>
            <person name="Gunsalus K."/>
            <person name="Fitch D.H."/>
            <person name="Piano F."/>
        </authorList>
    </citation>
    <scope>NUCLEOTIDE SEQUENCE [LARGE SCALE GENOMIC DNA]</scope>
    <source>
        <strain evidence="14">PF1309</strain>
    </source>
</reference>
<dbReference type="STRING" id="2018661.A0A2A2KS53"/>
<keyword evidence="3" id="KW-0479">Metal-binding</keyword>
<keyword evidence="5" id="KW-0862">Zinc</keyword>
<dbReference type="FunFam" id="3.30.50.10:FF:000030">
    <property type="entry name" value="Nuclear Hormone Receptor family"/>
    <property type="match status" value="1"/>
</dbReference>
<dbReference type="InterPro" id="IPR001628">
    <property type="entry name" value="Znf_hrmn_rcpt"/>
</dbReference>
<comment type="subcellular location">
    <subcellularLocation>
        <location evidence="1">Nucleus</location>
    </subcellularLocation>
</comment>
<feature type="domain" description="NR LBD" evidence="13">
    <location>
        <begin position="244"/>
        <end position="401"/>
    </location>
</feature>
<comment type="caution">
    <text evidence="14">The sequence shown here is derived from an EMBL/GenBank/DDBJ whole genome shotgun (WGS) entry which is preliminary data.</text>
</comment>
<dbReference type="GO" id="GO:0003700">
    <property type="term" value="F:DNA-binding transcription factor activity"/>
    <property type="evidence" value="ECO:0007669"/>
    <property type="project" value="InterPro"/>
</dbReference>
<dbReference type="InterPro" id="IPR050274">
    <property type="entry name" value="Nuclear_hormone_rcpt_NR2"/>
</dbReference>
<dbReference type="GO" id="GO:0000978">
    <property type="term" value="F:RNA polymerase II cis-regulatory region sequence-specific DNA binding"/>
    <property type="evidence" value="ECO:0007669"/>
    <property type="project" value="InterPro"/>
</dbReference>
<evidence type="ECO:0000259" key="13">
    <source>
        <dbReference type="PROSITE" id="PS51843"/>
    </source>
</evidence>
<comment type="similarity">
    <text evidence="2">Belongs to the nuclear hormone receptor family.</text>
</comment>
<protein>
    <recommendedName>
        <fullName evidence="16">Nuclear receptor domain-containing protein</fullName>
    </recommendedName>
</protein>
<evidence type="ECO:0000256" key="6">
    <source>
        <dbReference type="ARBA" id="ARBA00023015"/>
    </source>
</evidence>
<dbReference type="InterPro" id="IPR001723">
    <property type="entry name" value="Nuclear_hrmn_rcpt"/>
</dbReference>
<dbReference type="GO" id="GO:0008270">
    <property type="term" value="F:zinc ion binding"/>
    <property type="evidence" value="ECO:0007669"/>
    <property type="project" value="UniProtKB-KW"/>
</dbReference>
<dbReference type="EMBL" id="LIAE01007854">
    <property type="protein sequence ID" value="PAV76633.1"/>
    <property type="molecule type" value="Genomic_DNA"/>
</dbReference>
<dbReference type="Proteomes" id="UP000218231">
    <property type="component" value="Unassembled WGS sequence"/>
</dbReference>
<feature type="compositionally biased region" description="Acidic residues" evidence="11">
    <location>
        <begin position="164"/>
        <end position="177"/>
    </location>
</feature>
<evidence type="ECO:0000259" key="12">
    <source>
        <dbReference type="PROSITE" id="PS51030"/>
    </source>
</evidence>
<sequence>MMQCETMYEEPVVQISPFPLPTMANDLWEVHKLCEQIKESSSSPQMQMCSTSSSSSLASILPQVPIKKIRNVRKSDKHFCAVCGDRPTGYHYNVLSCNGCKTFFRRTVLANRVFKCTKGGNCQFDKAFRCSCRACRFEKCVRVGMDRTAIQYPAKLASGSGKEESDDSEINLDEDEEKLGHSESGQTVAVRRSGSSERDGMAVAMNGQVDTRQWNEQTMRIIEHVMYREDATHRIRQASLPATFFKYSLREILRLPCLIGMSNIESDAKLQLSYAKDPFRFWMGADLYLQCEFAKSFEPFTRLSENDQLLLLAHVCGVLQIATQSYYSYADKKVDCLMFPDGLEALREKMCRMKAENNKIDVEMYFRDLYNRPVTILRELGITPQEFALFKAIALFSPSMP</sequence>
<evidence type="ECO:0000256" key="8">
    <source>
        <dbReference type="ARBA" id="ARBA00023163"/>
    </source>
</evidence>
<evidence type="ECO:0000256" key="9">
    <source>
        <dbReference type="ARBA" id="ARBA00023170"/>
    </source>
</evidence>
<dbReference type="OrthoDB" id="5864640at2759"/>
<organism evidence="14 15">
    <name type="scientific">Diploscapter pachys</name>
    <dbReference type="NCBI Taxonomy" id="2018661"/>
    <lineage>
        <taxon>Eukaryota</taxon>
        <taxon>Metazoa</taxon>
        <taxon>Ecdysozoa</taxon>
        <taxon>Nematoda</taxon>
        <taxon>Chromadorea</taxon>
        <taxon>Rhabditida</taxon>
        <taxon>Rhabditina</taxon>
        <taxon>Rhabditomorpha</taxon>
        <taxon>Rhabditoidea</taxon>
        <taxon>Rhabditidae</taxon>
        <taxon>Diploscapter</taxon>
    </lineage>
</organism>
<proteinExistence type="inferred from homology"/>
<dbReference type="InterPro" id="IPR013088">
    <property type="entry name" value="Znf_NHR/GATA"/>
</dbReference>
<dbReference type="InterPro" id="IPR049636">
    <property type="entry name" value="HNF4-like_DBD"/>
</dbReference>
<dbReference type="InterPro" id="IPR035500">
    <property type="entry name" value="NHR-like_dom_sf"/>
</dbReference>
<feature type="region of interest" description="Disordered" evidence="11">
    <location>
        <begin position="156"/>
        <end position="199"/>
    </location>
</feature>
<evidence type="ECO:0000256" key="10">
    <source>
        <dbReference type="ARBA" id="ARBA00023242"/>
    </source>
</evidence>
<dbReference type="PANTHER" id="PTHR24083">
    <property type="entry name" value="NUCLEAR HORMONE RECEPTOR"/>
    <property type="match status" value="1"/>
</dbReference>
<accession>A0A2A2KS53</accession>
<feature type="domain" description="Nuclear receptor" evidence="12">
    <location>
        <begin position="77"/>
        <end position="152"/>
    </location>
</feature>
<keyword evidence="6" id="KW-0805">Transcription regulation</keyword>